<proteinExistence type="predicted"/>
<name>A0ABT9MLP9_9ACTN</name>
<feature type="region of interest" description="Disordered" evidence="1">
    <location>
        <begin position="1"/>
        <end position="60"/>
    </location>
</feature>
<dbReference type="Proteomes" id="UP001240984">
    <property type="component" value="Unassembled WGS sequence"/>
</dbReference>
<reference evidence="2 3" key="1">
    <citation type="submission" date="2023-07" db="EMBL/GenBank/DDBJ databases">
        <title>Sequencing the genomes of 1000 actinobacteria strains.</title>
        <authorList>
            <person name="Klenk H.-P."/>
        </authorList>
    </citation>
    <scope>NUCLEOTIDE SEQUENCE [LARGE SCALE GENOMIC DNA]</scope>
    <source>
        <strain evidence="2 3">DSM 44710</strain>
    </source>
</reference>
<keyword evidence="3" id="KW-1185">Reference proteome</keyword>
<evidence type="ECO:0000313" key="3">
    <source>
        <dbReference type="Proteomes" id="UP001240984"/>
    </source>
</evidence>
<sequence>MADSSGGPLPEVGSLDAPAANVDPPTLTVSETWTDDTEGRWQSGPDITVEKPDTGDKDQEPLVDNTPHVQQFSINTGNVVDTVKLAIGDLKTAVAAYNTHKAYVKDNLWFFSVQTKEDIGPDGDQFTDMTEDEYFDFSTGMYWNWGNESNNYAGPSREMVEQLETYQNRLIASAADVITLVSQFTLAVDGAAQAYAQIDYSSQFPDPPVITEVTMDNNTGNIS</sequence>
<feature type="compositionally biased region" description="Basic and acidic residues" evidence="1">
    <location>
        <begin position="48"/>
        <end position="60"/>
    </location>
</feature>
<accession>A0ABT9MLP9</accession>
<organism evidence="2 3">
    <name type="scientific">Catenuloplanes nepalensis</name>
    <dbReference type="NCBI Taxonomy" id="587533"/>
    <lineage>
        <taxon>Bacteria</taxon>
        <taxon>Bacillati</taxon>
        <taxon>Actinomycetota</taxon>
        <taxon>Actinomycetes</taxon>
        <taxon>Micromonosporales</taxon>
        <taxon>Micromonosporaceae</taxon>
        <taxon>Catenuloplanes</taxon>
    </lineage>
</organism>
<evidence type="ECO:0000256" key="1">
    <source>
        <dbReference type="SAM" id="MobiDB-lite"/>
    </source>
</evidence>
<evidence type="ECO:0000313" key="2">
    <source>
        <dbReference type="EMBL" id="MDP9792319.1"/>
    </source>
</evidence>
<dbReference type="RefSeq" id="WP_306827214.1">
    <property type="nucleotide sequence ID" value="NZ_JAUSRA010000001.1"/>
</dbReference>
<gene>
    <name evidence="2" type="ORF">J2S43_000831</name>
</gene>
<dbReference type="EMBL" id="JAUSRA010000001">
    <property type="protein sequence ID" value="MDP9792319.1"/>
    <property type="molecule type" value="Genomic_DNA"/>
</dbReference>
<protein>
    <submittedName>
        <fullName evidence="2">Uncharacterized protein</fullName>
    </submittedName>
</protein>
<comment type="caution">
    <text evidence="2">The sequence shown here is derived from an EMBL/GenBank/DDBJ whole genome shotgun (WGS) entry which is preliminary data.</text>
</comment>